<accession>G0MZ85</accession>
<name>G0MZ85_CAEBE</name>
<evidence type="ECO:0000313" key="2">
    <source>
        <dbReference type="EMBL" id="EGT48274.1"/>
    </source>
</evidence>
<keyword evidence="1" id="KW-0812">Transmembrane</keyword>
<evidence type="ECO:0000313" key="3">
    <source>
        <dbReference type="Proteomes" id="UP000008068"/>
    </source>
</evidence>
<protein>
    <recommendedName>
        <fullName evidence="4">DedA family protein</fullName>
    </recommendedName>
</protein>
<dbReference type="EMBL" id="GL379822">
    <property type="protein sequence ID" value="EGT48274.1"/>
    <property type="molecule type" value="Genomic_DNA"/>
</dbReference>
<dbReference type="Proteomes" id="UP000008068">
    <property type="component" value="Unassembled WGS sequence"/>
</dbReference>
<evidence type="ECO:0000256" key="1">
    <source>
        <dbReference type="SAM" id="Phobius"/>
    </source>
</evidence>
<dbReference type="STRING" id="135651.G0MZ85"/>
<keyword evidence="1" id="KW-0472">Membrane</keyword>
<reference evidence="3" key="1">
    <citation type="submission" date="2011-07" db="EMBL/GenBank/DDBJ databases">
        <authorList>
            <consortium name="Caenorhabditis brenneri Sequencing and Analysis Consortium"/>
            <person name="Wilson R.K."/>
        </authorList>
    </citation>
    <scope>NUCLEOTIDE SEQUENCE [LARGE SCALE GENOMIC DNA]</scope>
    <source>
        <strain evidence="3">PB2801</strain>
    </source>
</reference>
<evidence type="ECO:0008006" key="4">
    <source>
        <dbReference type="Google" id="ProtNLM"/>
    </source>
</evidence>
<dbReference type="HOGENOM" id="CLU_2924765_0_0_1"/>
<dbReference type="OrthoDB" id="5864054at2759"/>
<dbReference type="InParanoid" id="G0MZ85"/>
<feature type="transmembrane region" description="Helical" evidence="1">
    <location>
        <begin position="26"/>
        <end position="49"/>
    </location>
</feature>
<organism evidence="3">
    <name type="scientific">Caenorhabditis brenneri</name>
    <name type="common">Nematode worm</name>
    <dbReference type="NCBI Taxonomy" id="135651"/>
    <lineage>
        <taxon>Eukaryota</taxon>
        <taxon>Metazoa</taxon>
        <taxon>Ecdysozoa</taxon>
        <taxon>Nematoda</taxon>
        <taxon>Chromadorea</taxon>
        <taxon>Rhabditida</taxon>
        <taxon>Rhabditina</taxon>
        <taxon>Rhabditomorpha</taxon>
        <taxon>Rhabditoidea</taxon>
        <taxon>Rhabditidae</taxon>
        <taxon>Peloderinae</taxon>
        <taxon>Caenorhabditis</taxon>
    </lineage>
</organism>
<gene>
    <name evidence="2" type="ORF">CAEBREN_30503</name>
</gene>
<dbReference type="AlphaFoldDB" id="G0MZ85"/>
<sequence>MSNQTDSTTVFETFLLEYGRIFHPPMVLLLCISGALGHMLTITTLSSMLNPTNMLLISMSW</sequence>
<keyword evidence="1" id="KW-1133">Transmembrane helix</keyword>
<proteinExistence type="predicted"/>
<keyword evidence="3" id="KW-1185">Reference proteome</keyword>